<name>A0AAE1LMS7_9NEOP</name>
<accession>A0AAE1LMS7</accession>
<keyword evidence="3" id="KW-1185">Reference proteome</keyword>
<evidence type="ECO:0000256" key="1">
    <source>
        <dbReference type="SAM" id="MobiDB-lite"/>
    </source>
</evidence>
<dbReference type="AlphaFoldDB" id="A0AAE1LMS7"/>
<evidence type="ECO:0000313" key="2">
    <source>
        <dbReference type="EMBL" id="KAK3925175.1"/>
    </source>
</evidence>
<dbReference type="Proteomes" id="UP001219518">
    <property type="component" value="Unassembled WGS sequence"/>
</dbReference>
<evidence type="ECO:0000313" key="3">
    <source>
        <dbReference type="Proteomes" id="UP001219518"/>
    </source>
</evidence>
<protein>
    <submittedName>
        <fullName evidence="2">Chordin-like protein 1</fullName>
    </submittedName>
</protein>
<comment type="caution">
    <text evidence="2">The sequence shown here is derived from an EMBL/GenBank/DDBJ whole genome shotgun (WGS) entry which is preliminary data.</text>
</comment>
<sequence>MSTPRRAREDPLGHGYTERANGLYETLLRIIPLLIPIGDHPIQLCKLSWRLAGEGRGGVAMNMSLPRLVGSGRRQAARRAEAEGVNHDHSRLGGAEFLFEIRTGSSWARCVLDKDGVRRPLCGITLVPDPTGWTGSLATSWWPVAIGIGLSPGQGDSESDERVDRQKEKQEEK</sequence>
<reference evidence="2" key="1">
    <citation type="submission" date="2021-07" db="EMBL/GenBank/DDBJ databases">
        <authorList>
            <person name="Catto M.A."/>
            <person name="Jacobson A."/>
            <person name="Kennedy G."/>
            <person name="Labadie P."/>
            <person name="Hunt B.G."/>
            <person name="Srinivasan R."/>
        </authorList>
    </citation>
    <scope>NUCLEOTIDE SEQUENCE</scope>
    <source>
        <strain evidence="2">PL_HMW_Pooled</strain>
        <tissue evidence="2">Head</tissue>
    </source>
</reference>
<reference evidence="2" key="2">
    <citation type="journal article" date="2023" name="BMC Genomics">
        <title>Pest status, molecular evolution, and epigenetic factors derived from the genome assembly of Frankliniella fusca, a thysanopteran phytovirus vector.</title>
        <authorList>
            <person name="Catto M.A."/>
            <person name="Labadie P.E."/>
            <person name="Jacobson A.L."/>
            <person name="Kennedy G.G."/>
            <person name="Srinivasan R."/>
            <person name="Hunt B.G."/>
        </authorList>
    </citation>
    <scope>NUCLEOTIDE SEQUENCE</scope>
    <source>
        <strain evidence="2">PL_HMW_Pooled</strain>
    </source>
</reference>
<dbReference type="EMBL" id="JAHWGI010001220">
    <property type="protein sequence ID" value="KAK3925175.1"/>
    <property type="molecule type" value="Genomic_DNA"/>
</dbReference>
<feature type="region of interest" description="Disordered" evidence="1">
    <location>
        <begin position="150"/>
        <end position="173"/>
    </location>
</feature>
<organism evidence="2 3">
    <name type="scientific">Frankliniella fusca</name>
    <dbReference type="NCBI Taxonomy" id="407009"/>
    <lineage>
        <taxon>Eukaryota</taxon>
        <taxon>Metazoa</taxon>
        <taxon>Ecdysozoa</taxon>
        <taxon>Arthropoda</taxon>
        <taxon>Hexapoda</taxon>
        <taxon>Insecta</taxon>
        <taxon>Pterygota</taxon>
        <taxon>Neoptera</taxon>
        <taxon>Paraneoptera</taxon>
        <taxon>Thysanoptera</taxon>
        <taxon>Terebrantia</taxon>
        <taxon>Thripoidea</taxon>
        <taxon>Thripidae</taxon>
        <taxon>Frankliniella</taxon>
    </lineage>
</organism>
<proteinExistence type="predicted"/>
<gene>
    <name evidence="2" type="ORF">KUF71_013444</name>
</gene>
<feature type="compositionally biased region" description="Basic and acidic residues" evidence="1">
    <location>
        <begin position="160"/>
        <end position="173"/>
    </location>
</feature>